<dbReference type="GO" id="GO:0003677">
    <property type="term" value="F:DNA binding"/>
    <property type="evidence" value="ECO:0007669"/>
    <property type="project" value="UniProtKB-KW"/>
</dbReference>
<gene>
    <name evidence="11" type="ORF">NCTC13102_00535</name>
</gene>
<evidence type="ECO:0000256" key="3">
    <source>
        <dbReference type="ARBA" id="ARBA00022723"/>
    </source>
</evidence>
<evidence type="ECO:0000256" key="7">
    <source>
        <dbReference type="HAMAP-Rule" id="MF_00476"/>
    </source>
</evidence>
<dbReference type="GO" id="GO:0016151">
    <property type="term" value="F:nickel cation binding"/>
    <property type="evidence" value="ECO:0007669"/>
    <property type="project" value="UniProtKB-UniRule"/>
</dbReference>
<dbReference type="GO" id="GO:0010045">
    <property type="term" value="P:response to nickel cation"/>
    <property type="evidence" value="ECO:0007669"/>
    <property type="project" value="InterPro"/>
</dbReference>
<dbReference type="InterPro" id="IPR010985">
    <property type="entry name" value="Ribbon_hlx_hlx"/>
</dbReference>
<evidence type="ECO:0000256" key="2">
    <source>
        <dbReference type="ARBA" id="ARBA00022596"/>
    </source>
</evidence>
<comment type="cofactor">
    <cofactor evidence="7">
        <name>Ni(2+)</name>
        <dbReference type="ChEBI" id="CHEBI:49786"/>
    </cofactor>
    <text evidence="7">Binds 1 nickel ion per subunit.</text>
</comment>
<dbReference type="Gene3D" id="3.30.70.1150">
    <property type="entry name" value="ACT-like. Chain A, domain 2"/>
    <property type="match status" value="1"/>
</dbReference>
<dbReference type="CDD" id="cd22231">
    <property type="entry name" value="RHH_NikR_HicB-like"/>
    <property type="match status" value="1"/>
</dbReference>
<feature type="domain" description="Ribbon-helix-helix protein CopG" evidence="9">
    <location>
        <begin position="28"/>
        <end position="68"/>
    </location>
</feature>
<sequence length="158" mass="18156">MKIKKSITNPNHTHKTHTHTSKNEGVIRFSISLEPDLLQNLDERIIAQGYSSRSELVRDMIREKIVQEEWQDETNINTAVLVMIYNHHQRDLNQRIIDIQHCAKIEILCSTHVHIDAHNCLETIILRGKGGEIKNFAYEIGGLKGVKFSKLTRTSSFA</sequence>
<feature type="compositionally biased region" description="Polar residues" evidence="8">
    <location>
        <begin position="1"/>
        <end position="11"/>
    </location>
</feature>
<evidence type="ECO:0000256" key="8">
    <source>
        <dbReference type="SAM" id="MobiDB-lite"/>
    </source>
</evidence>
<evidence type="ECO:0000313" key="11">
    <source>
        <dbReference type="EMBL" id="SQB98085.1"/>
    </source>
</evidence>
<dbReference type="NCBIfam" id="NF003381">
    <property type="entry name" value="PRK04460.1"/>
    <property type="match status" value="1"/>
</dbReference>
<dbReference type="PANTHER" id="PTHR34719">
    <property type="entry name" value="NICKEL-RESPONSIVE REGULATOR"/>
    <property type="match status" value="1"/>
</dbReference>
<comment type="function">
    <text evidence="7">Transcriptional regulator.</text>
</comment>
<accession>A0A2X3BPN1</accession>
<dbReference type="InterPro" id="IPR022988">
    <property type="entry name" value="Ni_resp_reg_NikR"/>
</dbReference>
<keyword evidence="6 7" id="KW-0804">Transcription</keyword>
<dbReference type="NCBIfam" id="NF002815">
    <property type="entry name" value="PRK02967.1"/>
    <property type="match status" value="1"/>
</dbReference>
<keyword evidence="3 7" id="KW-0479">Metal-binding</keyword>
<dbReference type="InterPro" id="IPR027271">
    <property type="entry name" value="Acetolactate_synth/TF_NikR_C"/>
</dbReference>
<dbReference type="PANTHER" id="PTHR34719:SF2">
    <property type="entry name" value="NICKEL-RESPONSIVE REGULATOR"/>
    <property type="match status" value="1"/>
</dbReference>
<dbReference type="GO" id="GO:0003700">
    <property type="term" value="F:DNA-binding transcription factor activity"/>
    <property type="evidence" value="ECO:0007669"/>
    <property type="project" value="UniProtKB-UniRule"/>
</dbReference>
<reference evidence="11 12" key="1">
    <citation type="submission" date="2018-06" db="EMBL/GenBank/DDBJ databases">
        <authorList>
            <consortium name="Pathogen Informatics"/>
            <person name="Doyle S."/>
        </authorList>
    </citation>
    <scope>NUCLEOTIDE SEQUENCE [LARGE SCALE GENOMIC DNA]</scope>
    <source>
        <strain evidence="11 12">NCTC13102</strain>
    </source>
</reference>
<dbReference type="NCBIfam" id="NF001884">
    <property type="entry name" value="PRK00630.1"/>
    <property type="match status" value="1"/>
</dbReference>
<dbReference type="HAMAP" id="MF_00476">
    <property type="entry name" value="NikR"/>
    <property type="match status" value="1"/>
</dbReference>
<feature type="binding site" evidence="7">
    <location>
        <position position="112"/>
    </location>
    <ligand>
        <name>Ni(2+)</name>
        <dbReference type="ChEBI" id="CHEBI:49786"/>
    </ligand>
</feature>
<dbReference type="SUPFAM" id="SSF47598">
    <property type="entry name" value="Ribbon-helix-helix"/>
    <property type="match status" value="1"/>
</dbReference>
<evidence type="ECO:0000256" key="6">
    <source>
        <dbReference type="ARBA" id="ARBA00023163"/>
    </source>
</evidence>
<keyword evidence="2 7" id="KW-0533">Nickel</keyword>
<dbReference type="AlphaFoldDB" id="A0A2X3BPN1"/>
<feature type="binding site" evidence="7">
    <location>
        <position position="101"/>
    </location>
    <ligand>
        <name>Ni(2+)</name>
        <dbReference type="ChEBI" id="CHEBI:49786"/>
    </ligand>
</feature>
<dbReference type="NCBIfam" id="NF002169">
    <property type="entry name" value="PRK01002.1"/>
    <property type="match status" value="1"/>
</dbReference>
<dbReference type="Proteomes" id="UP000250166">
    <property type="component" value="Unassembled WGS sequence"/>
</dbReference>
<dbReference type="InterPro" id="IPR014864">
    <property type="entry name" value="TF_NikR_Ni-bd_C"/>
</dbReference>
<dbReference type="Pfam" id="PF08753">
    <property type="entry name" value="NikR_C"/>
    <property type="match status" value="1"/>
</dbReference>
<comment type="similarity">
    <text evidence="1 7">Belongs to the transcriptional regulatory CopG/NikR family.</text>
</comment>
<name>A0A2X3BPN1_9HELI</name>
<dbReference type="InterPro" id="IPR002145">
    <property type="entry name" value="CopG"/>
</dbReference>
<keyword evidence="4 7" id="KW-0805">Transcription regulation</keyword>
<dbReference type="SUPFAM" id="SSF55021">
    <property type="entry name" value="ACT-like"/>
    <property type="match status" value="1"/>
</dbReference>
<dbReference type="InterPro" id="IPR050192">
    <property type="entry name" value="CopG/NikR_regulator"/>
</dbReference>
<dbReference type="Pfam" id="PF01402">
    <property type="entry name" value="RHH_1"/>
    <property type="match status" value="1"/>
</dbReference>
<evidence type="ECO:0000259" key="9">
    <source>
        <dbReference type="Pfam" id="PF01402"/>
    </source>
</evidence>
<feature type="binding site" evidence="7">
    <location>
        <position position="114"/>
    </location>
    <ligand>
        <name>Ni(2+)</name>
        <dbReference type="ChEBI" id="CHEBI:49786"/>
    </ligand>
</feature>
<evidence type="ECO:0000256" key="4">
    <source>
        <dbReference type="ARBA" id="ARBA00023015"/>
    </source>
</evidence>
<evidence type="ECO:0000256" key="5">
    <source>
        <dbReference type="ARBA" id="ARBA00023125"/>
    </source>
</evidence>
<dbReference type="RefSeq" id="WP_023946458.1">
    <property type="nucleotide sequence ID" value="NZ_JAERIV010000015.1"/>
</dbReference>
<feature type="domain" description="Transcription factor NikR nickel binding C-terminal" evidence="10">
    <location>
        <begin position="79"/>
        <end position="153"/>
    </location>
</feature>
<keyword evidence="5 7" id="KW-0238">DNA-binding</keyword>
<evidence type="ECO:0000313" key="12">
    <source>
        <dbReference type="Proteomes" id="UP000250166"/>
    </source>
</evidence>
<feature type="binding site" evidence="7">
    <location>
        <position position="120"/>
    </location>
    <ligand>
        <name>Ni(2+)</name>
        <dbReference type="ChEBI" id="CHEBI:49786"/>
    </ligand>
</feature>
<organism evidence="11 12">
    <name type="scientific">Helicobacter fennelliae</name>
    <dbReference type="NCBI Taxonomy" id="215"/>
    <lineage>
        <taxon>Bacteria</taxon>
        <taxon>Pseudomonadati</taxon>
        <taxon>Campylobacterota</taxon>
        <taxon>Epsilonproteobacteria</taxon>
        <taxon>Campylobacterales</taxon>
        <taxon>Helicobacteraceae</taxon>
        <taxon>Helicobacter</taxon>
    </lineage>
</organism>
<evidence type="ECO:0000259" key="10">
    <source>
        <dbReference type="Pfam" id="PF08753"/>
    </source>
</evidence>
<feature type="region of interest" description="Disordered" evidence="8">
    <location>
        <begin position="1"/>
        <end position="21"/>
    </location>
</feature>
<evidence type="ECO:0000256" key="1">
    <source>
        <dbReference type="ARBA" id="ARBA00008478"/>
    </source>
</evidence>
<dbReference type="InterPro" id="IPR045865">
    <property type="entry name" value="ACT-like_dom_sf"/>
</dbReference>
<dbReference type="Gene3D" id="1.10.1220.10">
    <property type="entry name" value="Met repressor-like"/>
    <property type="match status" value="1"/>
</dbReference>
<protein>
    <recommendedName>
        <fullName evidence="7">Putative nickel-responsive regulator</fullName>
    </recommendedName>
</protein>
<proteinExistence type="inferred from homology"/>
<dbReference type="EMBL" id="UAWL01000006">
    <property type="protein sequence ID" value="SQB98085.1"/>
    <property type="molecule type" value="Genomic_DNA"/>
</dbReference>
<dbReference type="InterPro" id="IPR013321">
    <property type="entry name" value="Arc_rbn_hlx_hlx"/>
</dbReference>